<proteinExistence type="inferred from homology"/>
<dbReference type="AlphaFoldDB" id="A0AAN7U1W8"/>
<evidence type="ECO:0000256" key="2">
    <source>
        <dbReference type="ARBA" id="ARBA00022942"/>
    </source>
</evidence>
<evidence type="ECO:0000256" key="3">
    <source>
        <dbReference type="ARBA" id="ARBA00062507"/>
    </source>
</evidence>
<dbReference type="InterPro" id="IPR040780">
    <property type="entry name" value="Rpn6_C_helix"/>
</dbReference>
<dbReference type="FunFam" id="1.25.40.570:FF:000016">
    <property type="entry name" value="26S proteasome regulatory subunit"/>
    <property type="match status" value="1"/>
</dbReference>
<comment type="similarity">
    <text evidence="1">Belongs to the proteasome subunit S9 family.</text>
</comment>
<dbReference type="InterPro" id="IPR036390">
    <property type="entry name" value="WH_DNA-bd_sf"/>
</dbReference>
<dbReference type="Proteomes" id="UP001344447">
    <property type="component" value="Unassembled WGS sequence"/>
</dbReference>
<dbReference type="SMART" id="SM00088">
    <property type="entry name" value="PINT"/>
    <property type="match status" value="1"/>
</dbReference>
<dbReference type="GO" id="GO:0000502">
    <property type="term" value="C:proteasome complex"/>
    <property type="evidence" value="ECO:0007669"/>
    <property type="project" value="UniProtKB-KW"/>
</dbReference>
<dbReference type="SUPFAM" id="SSF46785">
    <property type="entry name" value="Winged helix' DNA-binding domain"/>
    <property type="match status" value="1"/>
</dbReference>
<dbReference type="InterPro" id="IPR050871">
    <property type="entry name" value="26S_Proteasome/COP9_Components"/>
</dbReference>
<dbReference type="EMBL" id="JAVFKY010000001">
    <property type="protein sequence ID" value="KAK5584234.1"/>
    <property type="molecule type" value="Genomic_DNA"/>
</dbReference>
<organism evidence="5 6">
    <name type="scientific">Dictyostelium firmibasis</name>
    <dbReference type="NCBI Taxonomy" id="79012"/>
    <lineage>
        <taxon>Eukaryota</taxon>
        <taxon>Amoebozoa</taxon>
        <taxon>Evosea</taxon>
        <taxon>Eumycetozoa</taxon>
        <taxon>Dictyostelia</taxon>
        <taxon>Dictyosteliales</taxon>
        <taxon>Dictyosteliaceae</taxon>
        <taxon>Dictyostelium</taxon>
    </lineage>
</organism>
<accession>A0AAN7U1W8</accession>
<evidence type="ECO:0000313" key="5">
    <source>
        <dbReference type="EMBL" id="KAK5584234.1"/>
    </source>
</evidence>
<dbReference type="Pfam" id="PF18503">
    <property type="entry name" value="RPN6_C_helix"/>
    <property type="match status" value="1"/>
</dbReference>
<reference evidence="5 6" key="1">
    <citation type="submission" date="2023-11" db="EMBL/GenBank/DDBJ databases">
        <title>Dfirmibasis_genome.</title>
        <authorList>
            <person name="Edelbroek B."/>
            <person name="Kjellin J."/>
            <person name="Jerlstrom-Hultqvist J."/>
            <person name="Soderbom F."/>
        </authorList>
    </citation>
    <scope>NUCLEOTIDE SEQUENCE [LARGE SCALE GENOMIC DNA]</scope>
    <source>
        <strain evidence="5 6">TNS-C-14</strain>
    </source>
</reference>
<evidence type="ECO:0000256" key="1">
    <source>
        <dbReference type="ARBA" id="ARBA00007454"/>
    </source>
</evidence>
<dbReference type="PANTHER" id="PTHR10678">
    <property type="entry name" value="26S PROTEASOME NON-ATPASE REGULATORY SUBUNIT 11/COP9 SIGNALOSOME COMPLEX SUBUNIT 2"/>
    <property type="match status" value="1"/>
</dbReference>
<evidence type="ECO:0000259" key="4">
    <source>
        <dbReference type="PROSITE" id="PS50250"/>
    </source>
</evidence>
<dbReference type="PROSITE" id="PS50250">
    <property type="entry name" value="PCI"/>
    <property type="match status" value="1"/>
</dbReference>
<dbReference type="InterPro" id="IPR040773">
    <property type="entry name" value="Rpn6_N"/>
</dbReference>
<gene>
    <name evidence="5" type="ORF">RB653_005842</name>
</gene>
<evidence type="ECO:0000313" key="6">
    <source>
        <dbReference type="Proteomes" id="UP001344447"/>
    </source>
</evidence>
<sequence>MNWKEQLEEIGTYQDSNKAIQSYNNIITVQESPDDIKEDAILRLAKLFVKIGKGDQLPTLSRSVRPFFDKISKPKTDKIVRNFIDIFSTVPDNLPTLIEFVKENIQWCKDTNRIYLRQRLETKLYTLMFEAKDYANALSGLTTLLIEIKRLDDKPLLVEIQLVESRIQHALKNIPKARAALTSARTNANTIYCPPKLQAEIDMQSGILHSEEKDYKTAFSYFFESYETYDSLEDPLAMKALKYMLLCKIMTNQTDDVHALVNGKIGLKYHNNRSIEAITQISKSHAKRSLHMFQEVTKEFADQLSDDPIIHSHLTELYSNLLEQNLCRIIEPFSRVEISHIAKLIDLPVDVVERKLSLMILDKKYNGILDQGTGTLIVFEEQKEDKLFNCSLETIGALSRVVDLLYEKTNKLS</sequence>
<dbReference type="Pfam" id="PF18055">
    <property type="entry name" value="RPN6_N"/>
    <property type="match status" value="1"/>
</dbReference>
<dbReference type="Pfam" id="PF01399">
    <property type="entry name" value="PCI"/>
    <property type="match status" value="1"/>
</dbReference>
<dbReference type="Gene3D" id="1.25.40.570">
    <property type="match status" value="1"/>
</dbReference>
<feature type="domain" description="PCI" evidence="4">
    <location>
        <begin position="217"/>
        <end position="383"/>
    </location>
</feature>
<keyword evidence="2" id="KW-0647">Proteasome</keyword>
<comment type="caution">
    <text evidence="5">The sequence shown here is derived from an EMBL/GenBank/DDBJ whole genome shotgun (WGS) entry which is preliminary data.</text>
</comment>
<keyword evidence="6" id="KW-1185">Reference proteome</keyword>
<name>A0AAN7U1W8_9MYCE</name>
<comment type="subunit">
    <text evidence="3">Component of the lid subcomplex of the 19S proteasome regulatory particle complex (also named PA700 complex). The 26S proteasome consists of a 20S proteasome core and two 19S regulatory subunits.</text>
</comment>
<protein>
    <recommendedName>
        <fullName evidence="4">PCI domain-containing protein</fullName>
    </recommendedName>
</protein>
<dbReference type="InterPro" id="IPR000717">
    <property type="entry name" value="PCI_dom"/>
</dbReference>
<dbReference type="SMART" id="SM00753">
    <property type="entry name" value="PAM"/>
    <property type="match status" value="1"/>
</dbReference>